<keyword evidence="6" id="KW-0449">Lipoprotein</keyword>
<dbReference type="OrthoDB" id="41266at2759"/>
<dbReference type="Gramene" id="Pp3c4_20930V3.2">
    <property type="protein sequence ID" value="Pp3c4_20930V3.2"/>
    <property type="gene ID" value="Pp3c4_20930"/>
</dbReference>
<evidence type="ECO:0000256" key="6">
    <source>
        <dbReference type="ARBA" id="ARBA00022707"/>
    </source>
</evidence>
<dbReference type="InterPro" id="IPR027417">
    <property type="entry name" value="P-loop_NTPase"/>
</dbReference>
<keyword evidence="11" id="KW-0342">GTP-binding</keyword>
<keyword evidence="8" id="KW-0256">Endoplasmic reticulum</keyword>
<keyword evidence="9" id="KW-0931">ER-Golgi transport</keyword>
<evidence type="ECO:0000256" key="12">
    <source>
        <dbReference type="ARBA" id="ARBA00023136"/>
    </source>
</evidence>
<organism evidence="15 16">
    <name type="scientific">Physcomitrium patens</name>
    <name type="common">Spreading-leaved earth moss</name>
    <name type="synonym">Physcomitrella patens</name>
    <dbReference type="NCBI Taxonomy" id="3218"/>
    <lineage>
        <taxon>Eukaryota</taxon>
        <taxon>Viridiplantae</taxon>
        <taxon>Streptophyta</taxon>
        <taxon>Embryophyta</taxon>
        <taxon>Bryophyta</taxon>
        <taxon>Bryophytina</taxon>
        <taxon>Bryopsida</taxon>
        <taxon>Funariidae</taxon>
        <taxon>Funariales</taxon>
        <taxon>Funariaceae</taxon>
        <taxon>Physcomitrium</taxon>
    </lineage>
</organism>
<keyword evidence="9" id="KW-0813">Transport</keyword>
<dbReference type="GO" id="GO:0016192">
    <property type="term" value="P:vesicle-mediated transport"/>
    <property type="evidence" value="ECO:0007669"/>
    <property type="project" value="UniProtKB-KW"/>
</dbReference>
<dbReference type="Gene3D" id="3.40.50.300">
    <property type="entry name" value="P-loop containing nucleotide triphosphate hydrolases"/>
    <property type="match status" value="1"/>
</dbReference>
<evidence type="ECO:0000256" key="14">
    <source>
        <dbReference type="SAM" id="Phobius"/>
    </source>
</evidence>
<keyword evidence="16" id="KW-1185">Reference proteome</keyword>
<proteinExistence type="inferred from homology"/>
<evidence type="ECO:0000313" key="15">
    <source>
        <dbReference type="EnsemblPlants" id="Pp3c4_20930V3.2"/>
    </source>
</evidence>
<dbReference type="Gramene" id="Pp3c4_20930V3.3">
    <property type="protein sequence ID" value="Pp3c4_20930V3.3"/>
    <property type="gene ID" value="Pp3c4_20930"/>
</dbReference>
<keyword evidence="10 14" id="KW-1133">Transmembrane helix</keyword>
<reference evidence="15" key="3">
    <citation type="submission" date="2020-12" db="UniProtKB">
        <authorList>
            <consortium name="EnsemblPlants"/>
        </authorList>
    </citation>
    <scope>IDENTIFICATION</scope>
</reference>
<keyword evidence="12 14" id="KW-0472">Membrane</keyword>
<dbReference type="OMA" id="MNGVKVT"/>
<evidence type="ECO:0000256" key="1">
    <source>
        <dbReference type="ARBA" id="ARBA00004389"/>
    </source>
</evidence>
<keyword evidence="6" id="KW-0519">Myristate</keyword>
<dbReference type="Proteomes" id="UP000006727">
    <property type="component" value="Chromosome 4"/>
</dbReference>
<accession>A0A7I4DKL2</accession>
<comment type="similarity">
    <text evidence="2">Belongs to the SRP receptor beta subunit family.</text>
</comment>
<dbReference type="EMBL" id="ABEU02000004">
    <property type="status" value="NOT_ANNOTATED_CDS"/>
    <property type="molecule type" value="Genomic_DNA"/>
</dbReference>
<evidence type="ECO:0000256" key="2">
    <source>
        <dbReference type="ARBA" id="ARBA00005619"/>
    </source>
</evidence>
<dbReference type="PANTHER" id="PTHR11711">
    <property type="entry name" value="ADP RIBOSYLATION FACTOR-RELATED"/>
    <property type="match status" value="1"/>
</dbReference>
<gene>
    <name evidence="15" type="primary">LOC112280992</name>
</gene>
<name>A0A7I4DKL2_PHYPA</name>
<keyword evidence="13" id="KW-0675">Receptor</keyword>
<evidence type="ECO:0000256" key="7">
    <source>
        <dbReference type="ARBA" id="ARBA00022741"/>
    </source>
</evidence>
<dbReference type="FunCoup" id="A0A7I4DKL2">
    <property type="interactions" value="4213"/>
</dbReference>
<reference evidence="15 16" key="1">
    <citation type="journal article" date="2008" name="Science">
        <title>The Physcomitrella genome reveals evolutionary insights into the conquest of land by plants.</title>
        <authorList>
            <person name="Rensing S."/>
            <person name="Lang D."/>
            <person name="Zimmer A."/>
            <person name="Terry A."/>
            <person name="Salamov A."/>
            <person name="Shapiro H."/>
            <person name="Nishiyama T."/>
            <person name="Perroud P.-F."/>
            <person name="Lindquist E."/>
            <person name="Kamisugi Y."/>
            <person name="Tanahashi T."/>
            <person name="Sakakibara K."/>
            <person name="Fujita T."/>
            <person name="Oishi K."/>
            <person name="Shin-I T."/>
            <person name="Kuroki Y."/>
            <person name="Toyoda A."/>
            <person name="Suzuki Y."/>
            <person name="Hashimoto A."/>
            <person name="Yamaguchi K."/>
            <person name="Sugano A."/>
            <person name="Kohara Y."/>
            <person name="Fujiyama A."/>
            <person name="Anterola A."/>
            <person name="Aoki S."/>
            <person name="Ashton N."/>
            <person name="Barbazuk W.B."/>
            <person name="Barker E."/>
            <person name="Bennetzen J."/>
            <person name="Bezanilla M."/>
            <person name="Blankenship R."/>
            <person name="Cho S.H."/>
            <person name="Dutcher S."/>
            <person name="Estelle M."/>
            <person name="Fawcett J.A."/>
            <person name="Gundlach H."/>
            <person name="Hanada K."/>
            <person name="Heyl A."/>
            <person name="Hicks K.A."/>
            <person name="Hugh J."/>
            <person name="Lohr M."/>
            <person name="Mayer K."/>
            <person name="Melkozernov A."/>
            <person name="Murata T."/>
            <person name="Nelson D."/>
            <person name="Pils B."/>
            <person name="Prigge M."/>
            <person name="Reiss B."/>
            <person name="Renner T."/>
            <person name="Rombauts S."/>
            <person name="Rushton P."/>
            <person name="Sanderfoot A."/>
            <person name="Schween G."/>
            <person name="Shiu S.-H."/>
            <person name="Stueber K."/>
            <person name="Theodoulou F.L."/>
            <person name="Tu H."/>
            <person name="Van de Peer Y."/>
            <person name="Verrier P.J."/>
            <person name="Waters E."/>
            <person name="Wood A."/>
            <person name="Yang L."/>
            <person name="Cove D."/>
            <person name="Cuming A."/>
            <person name="Hasebe M."/>
            <person name="Lucas S."/>
            <person name="Mishler D.B."/>
            <person name="Reski R."/>
            <person name="Grigoriev I."/>
            <person name="Quatrano R.S."/>
            <person name="Boore J.L."/>
        </authorList>
    </citation>
    <scope>NUCLEOTIDE SEQUENCE [LARGE SCALE GENOMIC DNA]</scope>
    <source>
        <strain evidence="15 16">cv. Gransden 2004</strain>
    </source>
</reference>
<dbReference type="SMART" id="SM00177">
    <property type="entry name" value="ARF"/>
    <property type="match status" value="1"/>
</dbReference>
<dbReference type="GO" id="GO:0005785">
    <property type="term" value="C:signal recognition particle receptor complex"/>
    <property type="evidence" value="ECO:0000318"/>
    <property type="project" value="GO_Central"/>
</dbReference>
<dbReference type="CDD" id="cd04105">
    <property type="entry name" value="SR_beta"/>
    <property type="match status" value="1"/>
</dbReference>
<dbReference type="InterPro" id="IPR019009">
    <property type="entry name" value="SRP_receptor_beta_su"/>
</dbReference>
<feature type="transmembrane region" description="Helical" evidence="14">
    <location>
        <begin position="44"/>
        <end position="64"/>
    </location>
</feature>
<dbReference type="GeneID" id="112280992"/>
<dbReference type="EnsemblPlants" id="Pp3c4_20930V3.2">
    <property type="protein sequence ID" value="Pp3c4_20930V3.2"/>
    <property type="gene ID" value="Pp3c4_20930"/>
</dbReference>
<evidence type="ECO:0000256" key="5">
    <source>
        <dbReference type="ARBA" id="ARBA00022692"/>
    </source>
</evidence>
<evidence type="ECO:0000256" key="13">
    <source>
        <dbReference type="ARBA" id="ARBA00023170"/>
    </source>
</evidence>
<dbReference type="Pfam" id="PF09439">
    <property type="entry name" value="SRPRB"/>
    <property type="match status" value="1"/>
</dbReference>
<protein>
    <recommendedName>
        <fullName evidence="4">Signal recognition particle receptor subunit beta</fullName>
    </recommendedName>
</protein>
<keyword evidence="5 14" id="KW-0812">Transmembrane</keyword>
<dbReference type="EnsemblPlants" id="Pp3c4_20930V3.3">
    <property type="protein sequence ID" value="Pp3c4_20930V3.3"/>
    <property type="gene ID" value="Pp3c4_20930"/>
</dbReference>
<evidence type="ECO:0000256" key="3">
    <source>
        <dbReference type="ARBA" id="ARBA00010290"/>
    </source>
</evidence>
<evidence type="ECO:0000256" key="8">
    <source>
        <dbReference type="ARBA" id="ARBA00022824"/>
    </source>
</evidence>
<dbReference type="KEGG" id="ppp:112280992"/>
<dbReference type="GO" id="GO:0005525">
    <property type="term" value="F:GTP binding"/>
    <property type="evidence" value="ECO:0007669"/>
    <property type="project" value="UniProtKB-KW"/>
</dbReference>
<dbReference type="RefSeq" id="XP_024372785.1">
    <property type="nucleotide sequence ID" value="XM_024517017.2"/>
</dbReference>
<dbReference type="InterPro" id="IPR024156">
    <property type="entry name" value="Small_GTPase_ARF"/>
</dbReference>
<dbReference type="AlphaFoldDB" id="A0A7I4DKL2"/>
<evidence type="ECO:0000256" key="10">
    <source>
        <dbReference type="ARBA" id="ARBA00022989"/>
    </source>
</evidence>
<evidence type="ECO:0000256" key="4">
    <source>
        <dbReference type="ARBA" id="ARBA00020256"/>
    </source>
</evidence>
<keyword evidence="7" id="KW-0547">Nucleotide-binding</keyword>
<evidence type="ECO:0000313" key="16">
    <source>
        <dbReference type="Proteomes" id="UP000006727"/>
    </source>
</evidence>
<evidence type="ECO:0000256" key="11">
    <source>
        <dbReference type="ARBA" id="ARBA00023134"/>
    </source>
</evidence>
<dbReference type="PROSITE" id="PS51417">
    <property type="entry name" value="ARF"/>
    <property type="match status" value="1"/>
</dbReference>
<dbReference type="GO" id="GO:0045047">
    <property type="term" value="P:protein targeting to ER"/>
    <property type="evidence" value="ECO:0000318"/>
    <property type="project" value="GO_Central"/>
</dbReference>
<comment type="subcellular location">
    <subcellularLocation>
        <location evidence="1">Endoplasmic reticulum membrane</location>
        <topology evidence="1">Single-pass membrane protein</topology>
    </subcellularLocation>
</comment>
<reference evidence="15 16" key="2">
    <citation type="journal article" date="2018" name="Plant J.">
        <title>The Physcomitrella patens chromosome-scale assembly reveals moss genome structure and evolution.</title>
        <authorList>
            <person name="Lang D."/>
            <person name="Ullrich K.K."/>
            <person name="Murat F."/>
            <person name="Fuchs J."/>
            <person name="Jenkins J."/>
            <person name="Haas F.B."/>
            <person name="Piednoel M."/>
            <person name="Gundlach H."/>
            <person name="Van Bel M."/>
            <person name="Meyberg R."/>
            <person name="Vives C."/>
            <person name="Morata J."/>
            <person name="Symeonidi A."/>
            <person name="Hiss M."/>
            <person name="Muchero W."/>
            <person name="Kamisugi Y."/>
            <person name="Saleh O."/>
            <person name="Blanc G."/>
            <person name="Decker E.L."/>
            <person name="van Gessel N."/>
            <person name="Grimwood J."/>
            <person name="Hayes R.D."/>
            <person name="Graham S.W."/>
            <person name="Gunter L.E."/>
            <person name="McDaniel S.F."/>
            <person name="Hoernstein S.N.W."/>
            <person name="Larsson A."/>
            <person name="Li F.W."/>
            <person name="Perroud P.F."/>
            <person name="Phillips J."/>
            <person name="Ranjan P."/>
            <person name="Rokshar D.S."/>
            <person name="Rothfels C.J."/>
            <person name="Schneider L."/>
            <person name="Shu S."/>
            <person name="Stevenson D.W."/>
            <person name="Thummler F."/>
            <person name="Tillich M."/>
            <person name="Villarreal Aguilar J.C."/>
            <person name="Widiez T."/>
            <person name="Wong G.K."/>
            <person name="Wymore A."/>
            <person name="Zhang Y."/>
            <person name="Zimmer A.D."/>
            <person name="Quatrano R.S."/>
            <person name="Mayer K.F.X."/>
            <person name="Goodstein D."/>
            <person name="Casacuberta J.M."/>
            <person name="Vandepoele K."/>
            <person name="Reski R."/>
            <person name="Cuming A.C."/>
            <person name="Tuskan G.A."/>
            <person name="Maumus F."/>
            <person name="Salse J."/>
            <person name="Schmutz J."/>
            <person name="Rensing S.A."/>
        </authorList>
    </citation>
    <scope>NUCLEOTIDE SEQUENCE [LARGE SCALE GENOMIC DNA]</scope>
    <source>
        <strain evidence="15 16">cv. Gransden 2004</strain>
    </source>
</reference>
<comment type="similarity">
    <text evidence="3">Belongs to the small GTPase superfamily. Arf family.</text>
</comment>
<sequence>MPEVAFESMEGSEQLQSGKVSEQLSIAMPEWLSQQWETLKHDQAALYTTIAVLFVTLLTLFIVTRVTFKRKKSKTVLLVGLNGAGKTALFYQLRDGTTHQGAVTSMEPNADTFILHSETSKKGKVKPVHVVDVPGHPKLRPQLEELLPKSCCLVFVVDALDFMPHVRAAAEYLYELLTNKEVVKRRIPILLTCNKMDKITAHSSNFIKGQLEKELNKLRKSRTSVSAADVSSEISLGVQGEVFNFTQCSNKITIAEVSALTGKVEQVEQFIREYV</sequence>
<dbReference type="SUPFAM" id="SSF52540">
    <property type="entry name" value="P-loop containing nucleoside triphosphate hydrolases"/>
    <property type="match status" value="1"/>
</dbReference>
<evidence type="ECO:0000256" key="9">
    <source>
        <dbReference type="ARBA" id="ARBA00022892"/>
    </source>
</evidence>